<keyword evidence="5 11" id="KW-0808">Transferase</keyword>
<dbReference type="EMBL" id="HBUF01198841">
    <property type="protein sequence ID" value="CAG6661133.1"/>
    <property type="molecule type" value="Transcribed_RNA"/>
</dbReference>
<reference evidence="14" key="1">
    <citation type="submission" date="2021-05" db="EMBL/GenBank/DDBJ databases">
        <authorList>
            <person name="Alioto T."/>
            <person name="Alioto T."/>
            <person name="Gomez Garrido J."/>
        </authorList>
    </citation>
    <scope>NUCLEOTIDE SEQUENCE</scope>
</reference>
<protein>
    <recommendedName>
        <fullName evidence="11">Beta-1,4-N-acetylgalactosaminyltransferase</fullName>
        <ecNumber evidence="11">2.4.1.-</ecNumber>
    </recommendedName>
    <alternativeName>
        <fullName evidence="11">Beta-4-GalNAcT</fullName>
    </alternativeName>
</protein>
<accession>A0A8D8S0T2</accession>
<dbReference type="Pfam" id="PF02709">
    <property type="entry name" value="Glyco_transf_7C"/>
    <property type="match status" value="1"/>
</dbReference>
<organism evidence="14">
    <name type="scientific">Cacopsylla melanoneura</name>
    <dbReference type="NCBI Taxonomy" id="428564"/>
    <lineage>
        <taxon>Eukaryota</taxon>
        <taxon>Metazoa</taxon>
        <taxon>Ecdysozoa</taxon>
        <taxon>Arthropoda</taxon>
        <taxon>Hexapoda</taxon>
        <taxon>Insecta</taxon>
        <taxon>Pterygota</taxon>
        <taxon>Neoptera</taxon>
        <taxon>Paraneoptera</taxon>
        <taxon>Hemiptera</taxon>
        <taxon>Sternorrhyncha</taxon>
        <taxon>Psylloidea</taxon>
        <taxon>Psyllidae</taxon>
        <taxon>Psyllinae</taxon>
        <taxon>Cacopsylla</taxon>
    </lineage>
</organism>
<dbReference type="GO" id="GO:0006688">
    <property type="term" value="P:glycosphingolipid biosynthetic process"/>
    <property type="evidence" value="ECO:0007669"/>
    <property type="project" value="TreeGrafter"/>
</dbReference>
<dbReference type="PANTHER" id="PTHR19300:SF57">
    <property type="entry name" value="BETA-1,4-N-ACETYLGALACTOSAMINYLTRANSFERASE"/>
    <property type="match status" value="1"/>
</dbReference>
<keyword evidence="6 11" id="KW-0812">Transmembrane</keyword>
<evidence type="ECO:0000256" key="3">
    <source>
        <dbReference type="ARBA" id="ARBA00005735"/>
    </source>
</evidence>
<keyword evidence="8 11" id="KW-1133">Transmembrane helix</keyword>
<evidence type="ECO:0000256" key="7">
    <source>
        <dbReference type="ARBA" id="ARBA00022968"/>
    </source>
</evidence>
<dbReference type="GO" id="GO:0016020">
    <property type="term" value="C:membrane"/>
    <property type="evidence" value="ECO:0007669"/>
    <property type="project" value="UniProtKB-SubCell"/>
</dbReference>
<evidence type="ECO:0000259" key="12">
    <source>
        <dbReference type="Pfam" id="PF02709"/>
    </source>
</evidence>
<dbReference type="PRINTS" id="PR02050">
    <property type="entry name" value="B14GALTRFASE"/>
</dbReference>
<dbReference type="GO" id="GO:0008378">
    <property type="term" value="F:galactosyltransferase activity"/>
    <property type="evidence" value="ECO:0007669"/>
    <property type="project" value="TreeGrafter"/>
</dbReference>
<evidence type="ECO:0000256" key="11">
    <source>
        <dbReference type="RuleBase" id="RU368121"/>
    </source>
</evidence>
<evidence type="ECO:0000256" key="8">
    <source>
        <dbReference type="ARBA" id="ARBA00022989"/>
    </source>
</evidence>
<feature type="transmembrane region" description="Helical" evidence="11">
    <location>
        <begin position="33"/>
        <end position="51"/>
    </location>
</feature>
<proteinExistence type="inferred from homology"/>
<keyword evidence="11" id="KW-0464">Manganese</keyword>
<dbReference type="EC" id="2.4.1.-" evidence="11"/>
<dbReference type="Pfam" id="PF13733">
    <property type="entry name" value="Glyco_transf_7N"/>
    <property type="match status" value="1"/>
</dbReference>
<evidence type="ECO:0000256" key="4">
    <source>
        <dbReference type="ARBA" id="ARBA00022676"/>
    </source>
</evidence>
<keyword evidence="7 11" id="KW-0735">Signal-anchor</keyword>
<dbReference type="InterPro" id="IPR003859">
    <property type="entry name" value="Galactosyl_T"/>
</dbReference>
<feature type="domain" description="Galactosyltransferase C-terminal" evidence="12">
    <location>
        <begin position="221"/>
        <end position="297"/>
    </location>
</feature>
<evidence type="ECO:0000256" key="10">
    <source>
        <dbReference type="ARBA" id="ARBA00023180"/>
    </source>
</evidence>
<dbReference type="PANTHER" id="PTHR19300">
    <property type="entry name" value="BETA-1,4-GALACTOSYLTRANSFERASE"/>
    <property type="match status" value="1"/>
</dbReference>
<evidence type="ECO:0000256" key="2">
    <source>
        <dbReference type="ARBA" id="ARBA00004922"/>
    </source>
</evidence>
<dbReference type="EMBL" id="HBUF01567023">
    <property type="protein sequence ID" value="CAG6764940.1"/>
    <property type="molecule type" value="Transcribed_RNA"/>
</dbReference>
<evidence type="ECO:0000256" key="9">
    <source>
        <dbReference type="ARBA" id="ARBA00023136"/>
    </source>
</evidence>
<comment type="subcellular location">
    <subcellularLocation>
        <location evidence="1 11">Membrane</location>
        <topology evidence="1 11">Single-pass type II membrane protein</topology>
    </subcellularLocation>
</comment>
<keyword evidence="4 11" id="KW-0328">Glycosyltransferase</keyword>
<comment type="cofactor">
    <cofactor evidence="11">
        <name>Mn(2+)</name>
        <dbReference type="ChEBI" id="CHEBI:29035"/>
    </cofactor>
</comment>
<evidence type="ECO:0000256" key="6">
    <source>
        <dbReference type="ARBA" id="ARBA00022692"/>
    </source>
</evidence>
<evidence type="ECO:0000256" key="1">
    <source>
        <dbReference type="ARBA" id="ARBA00004606"/>
    </source>
</evidence>
<dbReference type="GO" id="GO:0005975">
    <property type="term" value="P:carbohydrate metabolic process"/>
    <property type="evidence" value="ECO:0007669"/>
    <property type="project" value="InterPro"/>
</dbReference>
<name>A0A8D8S0T2_9HEMI</name>
<evidence type="ECO:0000259" key="13">
    <source>
        <dbReference type="Pfam" id="PF13733"/>
    </source>
</evidence>
<comment type="function">
    <text evidence="11">Catalyzes the transfer of galactose onto proteins or lipids.</text>
</comment>
<dbReference type="UniPathway" id="UPA00378"/>
<dbReference type="InterPro" id="IPR029044">
    <property type="entry name" value="Nucleotide-diphossugar_trans"/>
</dbReference>
<sequence>MRVNIAYLPMHSAYHRKTWYCLEKLRYVIRQKFVILVLLLTLLWLILLHYYNFIITIFYCVTFIQVDNIENHLEPVRIKTVNPVCSIFEKYDSTYSKNFDLNETALNNLHSRHHIRQGGAWEPIHCIPQHHVAIIVPYRDRETQLKIFLSHMHGFLQKQFISYQIFVIEQKSPALFNRGKLFNIGYMEALKIKPFHCFIFHDVDLMPTNPNNIYACTKQPRHMSVAIDIFDYELPYCTIFGGAIAMLHHQFRRVNGFSNLYFGWGGEDDDLFQRLSNYYSICRFSKEVSEYVMLNHKKQTQLESRWKQLESGPFRFKTDGLNTLARNYTVANYIKLPLETRILVDL</sequence>
<dbReference type="Gene3D" id="3.90.550.10">
    <property type="entry name" value="Spore Coat Polysaccharide Biosynthesis Protein SpsA, Chain A"/>
    <property type="match status" value="1"/>
</dbReference>
<keyword evidence="10 11" id="KW-0325">Glycoprotein</keyword>
<evidence type="ECO:0000256" key="5">
    <source>
        <dbReference type="ARBA" id="ARBA00022679"/>
    </source>
</evidence>
<keyword evidence="9 11" id="KW-0472">Membrane</keyword>
<dbReference type="GO" id="GO:0005794">
    <property type="term" value="C:Golgi apparatus"/>
    <property type="evidence" value="ECO:0007669"/>
    <property type="project" value="TreeGrafter"/>
</dbReference>
<evidence type="ECO:0000313" key="14">
    <source>
        <dbReference type="EMBL" id="CAG6661133.1"/>
    </source>
</evidence>
<dbReference type="SUPFAM" id="SSF53448">
    <property type="entry name" value="Nucleotide-diphospho-sugar transferases"/>
    <property type="match status" value="1"/>
</dbReference>
<keyword evidence="11" id="KW-0479">Metal-binding</keyword>
<dbReference type="InterPro" id="IPR027791">
    <property type="entry name" value="Galactosyl_T_C"/>
</dbReference>
<dbReference type="GO" id="GO:0033842">
    <property type="term" value="F:N-acetyl-beta-glucosaminyl-derivative 4-beta-N-acetylgalactosaminyltransferase activity"/>
    <property type="evidence" value="ECO:0007669"/>
    <property type="project" value="TreeGrafter"/>
</dbReference>
<comment type="similarity">
    <text evidence="3 11">Belongs to the glycosyltransferase 7 family.</text>
</comment>
<dbReference type="GO" id="GO:0046872">
    <property type="term" value="F:metal ion binding"/>
    <property type="evidence" value="ECO:0007669"/>
    <property type="project" value="UniProtKB-UniRule"/>
</dbReference>
<comment type="pathway">
    <text evidence="2 11">Protein modification; protein glycosylation.</text>
</comment>
<dbReference type="AlphaFoldDB" id="A0A8D8S0T2"/>
<feature type="domain" description="Galactosyltransferase N-terminal" evidence="13">
    <location>
        <begin position="107"/>
        <end position="217"/>
    </location>
</feature>
<dbReference type="InterPro" id="IPR027995">
    <property type="entry name" value="Galactosyl_T_N"/>
</dbReference>